<evidence type="ECO:0000259" key="7">
    <source>
        <dbReference type="PROSITE" id="PS50983"/>
    </source>
</evidence>
<dbReference type="PANTHER" id="PTHR30532:SF1">
    <property type="entry name" value="IRON(3+)-HYDROXAMATE-BINDING PROTEIN FHUD"/>
    <property type="match status" value="1"/>
</dbReference>
<feature type="chain" id="PRO_5047018901" evidence="6">
    <location>
        <begin position="26"/>
        <end position="313"/>
    </location>
</feature>
<comment type="caution">
    <text evidence="8">The sequence shown here is derived from an EMBL/GenBank/DDBJ whole genome shotgun (WGS) entry which is preliminary data.</text>
</comment>
<dbReference type="CDD" id="cd01146">
    <property type="entry name" value="FhuD"/>
    <property type="match status" value="1"/>
</dbReference>
<evidence type="ECO:0000256" key="4">
    <source>
        <dbReference type="ARBA" id="ARBA00022496"/>
    </source>
</evidence>
<dbReference type="RefSeq" id="WP_263528853.1">
    <property type="nucleotide sequence ID" value="NZ_JAOVZB010000001.1"/>
</dbReference>
<keyword evidence="4" id="KW-0410">Iron transport</keyword>
<dbReference type="PANTHER" id="PTHR30532">
    <property type="entry name" value="IRON III DICITRATE-BINDING PERIPLASMIC PROTEIN"/>
    <property type="match status" value="1"/>
</dbReference>
<keyword evidence="3" id="KW-0813">Transport</keyword>
<comment type="similarity">
    <text evidence="2">Belongs to the bacterial solute-binding protein 8 family.</text>
</comment>
<dbReference type="InterPro" id="IPR002491">
    <property type="entry name" value="ABC_transptr_periplasmic_BD"/>
</dbReference>
<dbReference type="Pfam" id="PF01497">
    <property type="entry name" value="Peripla_BP_2"/>
    <property type="match status" value="1"/>
</dbReference>
<proteinExistence type="inferred from homology"/>
<reference evidence="8 9" key="1">
    <citation type="submission" date="2022-10" db="EMBL/GenBank/DDBJ databases">
        <title>Marinomonas transparenta sp. nov. and Marinomonas sargassi sp. nov., isolated from marine alga (Sargassum natans (L.) Gaillon).</title>
        <authorList>
            <person name="Wang Y."/>
        </authorList>
    </citation>
    <scope>NUCLEOTIDE SEQUENCE [LARGE SCALE GENOMIC DNA]</scope>
    <source>
        <strain evidence="8 9">C2222</strain>
    </source>
</reference>
<dbReference type="SUPFAM" id="SSF53807">
    <property type="entry name" value="Helical backbone' metal receptor"/>
    <property type="match status" value="1"/>
</dbReference>
<sequence length="313" mass="34718">MFFLRRYFYAGYFLLGLLCSSNLYAEEIHVQTQYGTVTVKDELKRVVTVYEGALDSSFALGIEPVGAISTRGGEGVASYIQRTAKNVPLVGSMREINIEAIVAQRPDIILAPWYLSKEKYNLLSKIAPTIVPVEKGIRPDAWIEELRLYAKALNRESKAEEVIQQVNIRIDSIRETVQQHIPENERGVSLIRWMPQGAMVLTTEFFSNVILAKTGFEVTDANLVKEGRPHSSALSLENLSVIDNDWLFMATLNAEAQDALAAAQVSPAFSRLSVAKKDRVIPVHGQLWTSATGPIAVGAILDDIQNVIDTKLK</sequence>
<evidence type="ECO:0000256" key="3">
    <source>
        <dbReference type="ARBA" id="ARBA00022448"/>
    </source>
</evidence>
<evidence type="ECO:0000256" key="2">
    <source>
        <dbReference type="ARBA" id="ARBA00008814"/>
    </source>
</evidence>
<organism evidence="8 9">
    <name type="scientific">Marinomonas sargassi</name>
    <dbReference type="NCBI Taxonomy" id="2984494"/>
    <lineage>
        <taxon>Bacteria</taxon>
        <taxon>Pseudomonadati</taxon>
        <taxon>Pseudomonadota</taxon>
        <taxon>Gammaproteobacteria</taxon>
        <taxon>Oceanospirillales</taxon>
        <taxon>Oceanospirillaceae</taxon>
        <taxon>Marinomonas</taxon>
    </lineage>
</organism>
<evidence type="ECO:0000313" key="8">
    <source>
        <dbReference type="EMBL" id="MCV2401477.1"/>
    </source>
</evidence>
<keyword evidence="9" id="KW-1185">Reference proteome</keyword>
<gene>
    <name evidence="8" type="ORF">OFY17_01145</name>
</gene>
<accession>A0ABT2YNL5</accession>
<comment type="subcellular location">
    <subcellularLocation>
        <location evidence="1">Cell envelope</location>
    </subcellularLocation>
</comment>
<evidence type="ECO:0000256" key="1">
    <source>
        <dbReference type="ARBA" id="ARBA00004196"/>
    </source>
</evidence>
<evidence type="ECO:0000313" key="9">
    <source>
        <dbReference type="Proteomes" id="UP001209713"/>
    </source>
</evidence>
<keyword evidence="5 6" id="KW-0732">Signal</keyword>
<keyword evidence="4" id="KW-0408">Iron</keyword>
<evidence type="ECO:0000256" key="6">
    <source>
        <dbReference type="SAM" id="SignalP"/>
    </source>
</evidence>
<evidence type="ECO:0000256" key="5">
    <source>
        <dbReference type="ARBA" id="ARBA00022729"/>
    </source>
</evidence>
<dbReference type="Gene3D" id="3.40.50.1980">
    <property type="entry name" value="Nitrogenase molybdenum iron protein domain"/>
    <property type="match status" value="2"/>
</dbReference>
<feature type="domain" description="Fe/B12 periplasmic-binding" evidence="7">
    <location>
        <begin position="45"/>
        <end position="312"/>
    </location>
</feature>
<protein>
    <submittedName>
        <fullName evidence="8">Iron-siderophore ABC transporter substrate-binding protein</fullName>
    </submittedName>
</protein>
<dbReference type="EMBL" id="JAOVZB010000001">
    <property type="protein sequence ID" value="MCV2401477.1"/>
    <property type="molecule type" value="Genomic_DNA"/>
</dbReference>
<dbReference type="Proteomes" id="UP001209713">
    <property type="component" value="Unassembled WGS sequence"/>
</dbReference>
<dbReference type="PROSITE" id="PS50983">
    <property type="entry name" value="FE_B12_PBP"/>
    <property type="match status" value="1"/>
</dbReference>
<name>A0ABT2YNL5_9GAMM</name>
<feature type="signal peptide" evidence="6">
    <location>
        <begin position="1"/>
        <end position="25"/>
    </location>
</feature>
<keyword evidence="4" id="KW-0406">Ion transport</keyword>
<dbReference type="InterPro" id="IPR051313">
    <property type="entry name" value="Bact_iron-sidero_bind"/>
</dbReference>